<dbReference type="InterPro" id="IPR036259">
    <property type="entry name" value="MFS_trans_sf"/>
</dbReference>
<feature type="transmembrane region" description="Helical" evidence="1">
    <location>
        <begin position="35"/>
        <end position="54"/>
    </location>
</feature>
<evidence type="ECO:0000256" key="1">
    <source>
        <dbReference type="SAM" id="Phobius"/>
    </source>
</evidence>
<dbReference type="EMBL" id="JABSTR010000008">
    <property type="protein sequence ID" value="KAH9377830.1"/>
    <property type="molecule type" value="Genomic_DNA"/>
</dbReference>
<evidence type="ECO:0000313" key="3">
    <source>
        <dbReference type="Proteomes" id="UP000821853"/>
    </source>
</evidence>
<feature type="transmembrane region" description="Helical" evidence="1">
    <location>
        <begin position="60"/>
        <end position="79"/>
    </location>
</feature>
<reference evidence="2 3" key="1">
    <citation type="journal article" date="2020" name="Cell">
        <title>Large-Scale Comparative Analyses of Tick Genomes Elucidate Their Genetic Diversity and Vector Capacities.</title>
        <authorList>
            <consortium name="Tick Genome and Microbiome Consortium (TIGMIC)"/>
            <person name="Jia N."/>
            <person name="Wang J."/>
            <person name="Shi W."/>
            <person name="Du L."/>
            <person name="Sun Y."/>
            <person name="Zhan W."/>
            <person name="Jiang J.F."/>
            <person name="Wang Q."/>
            <person name="Zhang B."/>
            <person name="Ji P."/>
            <person name="Bell-Sakyi L."/>
            <person name="Cui X.M."/>
            <person name="Yuan T.T."/>
            <person name="Jiang B.G."/>
            <person name="Yang W.F."/>
            <person name="Lam T.T."/>
            <person name="Chang Q.C."/>
            <person name="Ding S.J."/>
            <person name="Wang X.J."/>
            <person name="Zhu J.G."/>
            <person name="Ruan X.D."/>
            <person name="Zhao L."/>
            <person name="Wei J.T."/>
            <person name="Ye R.Z."/>
            <person name="Que T.C."/>
            <person name="Du C.H."/>
            <person name="Zhou Y.H."/>
            <person name="Cheng J.X."/>
            <person name="Dai P.F."/>
            <person name="Guo W.B."/>
            <person name="Han X.H."/>
            <person name="Huang E.J."/>
            <person name="Li L.F."/>
            <person name="Wei W."/>
            <person name="Gao Y.C."/>
            <person name="Liu J.Z."/>
            <person name="Shao H.Z."/>
            <person name="Wang X."/>
            <person name="Wang C.C."/>
            <person name="Yang T.C."/>
            <person name="Huo Q.B."/>
            <person name="Li W."/>
            <person name="Chen H.Y."/>
            <person name="Chen S.E."/>
            <person name="Zhou L.G."/>
            <person name="Ni X.B."/>
            <person name="Tian J.H."/>
            <person name="Sheng Y."/>
            <person name="Liu T."/>
            <person name="Pan Y.S."/>
            <person name="Xia L.Y."/>
            <person name="Li J."/>
            <person name="Zhao F."/>
            <person name="Cao W.C."/>
        </authorList>
    </citation>
    <scope>NUCLEOTIDE SEQUENCE [LARGE SCALE GENOMIC DNA]</scope>
    <source>
        <strain evidence="2">HaeL-2018</strain>
    </source>
</reference>
<keyword evidence="1" id="KW-1133">Transmembrane helix</keyword>
<protein>
    <recommendedName>
        <fullName evidence="4">Monocarboxylate transporter</fullName>
    </recommendedName>
</protein>
<accession>A0A9J6GHB4</accession>
<gene>
    <name evidence="2" type="ORF">HPB48_006503</name>
</gene>
<evidence type="ECO:0008006" key="4">
    <source>
        <dbReference type="Google" id="ProtNLM"/>
    </source>
</evidence>
<feature type="transmembrane region" description="Helical" evidence="1">
    <location>
        <begin position="117"/>
        <end position="137"/>
    </location>
</feature>
<dbReference type="Proteomes" id="UP000821853">
    <property type="component" value="Unassembled WGS sequence"/>
</dbReference>
<keyword evidence="1" id="KW-0472">Membrane</keyword>
<organism evidence="2 3">
    <name type="scientific">Haemaphysalis longicornis</name>
    <name type="common">Bush tick</name>
    <dbReference type="NCBI Taxonomy" id="44386"/>
    <lineage>
        <taxon>Eukaryota</taxon>
        <taxon>Metazoa</taxon>
        <taxon>Ecdysozoa</taxon>
        <taxon>Arthropoda</taxon>
        <taxon>Chelicerata</taxon>
        <taxon>Arachnida</taxon>
        <taxon>Acari</taxon>
        <taxon>Parasitiformes</taxon>
        <taxon>Ixodida</taxon>
        <taxon>Ixodoidea</taxon>
        <taxon>Ixodidae</taxon>
        <taxon>Haemaphysalinae</taxon>
        <taxon>Haemaphysalis</taxon>
    </lineage>
</organism>
<proteinExistence type="predicted"/>
<sequence>MVSSVVSNFSAFVFFGTIVDYAIDKGATRTEAEWNIVSSSAAALVGSLGVPALADRGYVGRRTLVAVVTFFFAASLMWVPRVVTVGQYELAVMSAAACSGAQMNMRIVLLADYVPDQLFTLCLGLCGALFAPVALYCPAMIGKRLLL</sequence>
<feature type="transmembrane region" description="Helical" evidence="1">
    <location>
        <begin position="6"/>
        <end position="23"/>
    </location>
</feature>
<dbReference type="VEuPathDB" id="VectorBase:HLOH_056197"/>
<keyword evidence="1" id="KW-0812">Transmembrane</keyword>
<keyword evidence="3" id="KW-1185">Reference proteome</keyword>
<name>A0A9J6GHB4_HAELO</name>
<comment type="caution">
    <text evidence="2">The sequence shown here is derived from an EMBL/GenBank/DDBJ whole genome shotgun (WGS) entry which is preliminary data.</text>
</comment>
<dbReference type="SUPFAM" id="SSF103473">
    <property type="entry name" value="MFS general substrate transporter"/>
    <property type="match status" value="1"/>
</dbReference>
<evidence type="ECO:0000313" key="2">
    <source>
        <dbReference type="EMBL" id="KAH9377830.1"/>
    </source>
</evidence>
<dbReference type="Gene3D" id="1.20.1250.20">
    <property type="entry name" value="MFS general substrate transporter like domains"/>
    <property type="match status" value="1"/>
</dbReference>
<dbReference type="AlphaFoldDB" id="A0A9J6GHB4"/>